<protein>
    <recommendedName>
        <fullName evidence="1">Transposase IS4-like domain-containing protein</fullName>
    </recommendedName>
</protein>
<comment type="caution">
    <text evidence="2">The sequence shown here is derived from an EMBL/GenBank/DDBJ whole genome shotgun (WGS) entry which is preliminary data.</text>
</comment>
<accession>A0A3A1YCI9</accession>
<sequence length="508" mass="58513">MSQNYTLPDSKKVQLVDANNKHFKEVFFQPPVYTHEGKRKNHRVLIGKLEIATNTFIPNDHFSVFFDENNNPYEMDFDIYKTEMIAYNAKLAAQKAKNPGVSRVISSDRVKVMKLVIKKTRLLNAKLNAGKNTNDKNIIVAEELAKEASSTGKEYINSLANCFYTAIYDIANMYGITEILLKVFTETQTKTILNWVAFILSSNNYSAAYNFNNFAKRMNLQDDYFISSQRWSDFFKEITSDKTANFIDLWCQRLNESESVFIDYPNFTTFSNKLILSEDSKSNSREKLKQINLVIAKGNKWDLPLLYEFYVGNTSDSTYFLRSLDLTSKYFPSVKTVVLDQDTQSLDNIKYLLSKNISVATILKKSAKEYKQLINRVKDTPKEKMEIILPKGTFYHTDNLDYEGNIFQAFTYFSYEKYALECTSIMKKFEMEAKALEKANNQKAVKPSNQALNNLESQSQTKIEYTVDTDKLKRQLSEAGMYVVITNDPHLDADTANKLYSSKAVIEN</sequence>
<dbReference type="OrthoDB" id="6171862at2"/>
<dbReference type="EMBL" id="NRJG01000122">
    <property type="protein sequence ID" value="RIY35852.1"/>
    <property type="molecule type" value="Genomic_DNA"/>
</dbReference>
<evidence type="ECO:0000313" key="2">
    <source>
        <dbReference type="EMBL" id="RIY35852.1"/>
    </source>
</evidence>
<dbReference type="Pfam" id="PF01609">
    <property type="entry name" value="DDE_Tnp_1"/>
    <property type="match status" value="1"/>
</dbReference>
<evidence type="ECO:0000313" key="3">
    <source>
        <dbReference type="Proteomes" id="UP000265916"/>
    </source>
</evidence>
<proteinExistence type="predicted"/>
<dbReference type="Proteomes" id="UP000265916">
    <property type="component" value="Unassembled WGS sequence"/>
</dbReference>
<keyword evidence="3" id="KW-1185">Reference proteome</keyword>
<dbReference type="InterPro" id="IPR002559">
    <property type="entry name" value="Transposase_11"/>
</dbReference>
<dbReference type="GO" id="GO:0006313">
    <property type="term" value="P:DNA transposition"/>
    <property type="evidence" value="ECO:0007669"/>
    <property type="project" value="InterPro"/>
</dbReference>
<dbReference type="RefSeq" id="WP_119532140.1">
    <property type="nucleotide sequence ID" value="NZ_JBHSSP010000044.1"/>
</dbReference>
<dbReference type="GO" id="GO:0004803">
    <property type="term" value="F:transposase activity"/>
    <property type="evidence" value="ECO:0007669"/>
    <property type="project" value="InterPro"/>
</dbReference>
<evidence type="ECO:0000259" key="1">
    <source>
        <dbReference type="Pfam" id="PF01609"/>
    </source>
</evidence>
<organism evidence="2 3">
    <name type="scientific">Psittacicella hinzii</name>
    <dbReference type="NCBI Taxonomy" id="2028575"/>
    <lineage>
        <taxon>Bacteria</taxon>
        <taxon>Pseudomonadati</taxon>
        <taxon>Pseudomonadota</taxon>
        <taxon>Gammaproteobacteria</taxon>
        <taxon>Pasteurellales</taxon>
        <taxon>Psittacicellaceae</taxon>
        <taxon>Psittacicella</taxon>
    </lineage>
</organism>
<reference evidence="2 3" key="1">
    <citation type="submission" date="2017-08" db="EMBL/GenBank/DDBJ databases">
        <title>Reclassification of Bisgaard taxon 37 and 44.</title>
        <authorList>
            <person name="Christensen H."/>
        </authorList>
    </citation>
    <scope>NUCLEOTIDE SEQUENCE [LARGE SCALE GENOMIC DNA]</scope>
    <source>
        <strain evidence="2 3">111</strain>
    </source>
</reference>
<name>A0A3A1YCI9_9GAMM</name>
<feature type="domain" description="Transposase IS4-like" evidence="1">
    <location>
        <begin position="283"/>
        <end position="508"/>
    </location>
</feature>
<dbReference type="AlphaFoldDB" id="A0A3A1YCI9"/>
<dbReference type="GO" id="GO:0003677">
    <property type="term" value="F:DNA binding"/>
    <property type="evidence" value="ECO:0007669"/>
    <property type="project" value="InterPro"/>
</dbReference>
<gene>
    <name evidence="2" type="ORF">CKF58_06460</name>
</gene>